<feature type="signal peptide" evidence="1">
    <location>
        <begin position="1"/>
        <end position="27"/>
    </location>
</feature>
<protein>
    <submittedName>
        <fullName evidence="2">Uncharacterized protein</fullName>
    </submittedName>
</protein>
<proteinExistence type="predicted"/>
<dbReference type="Proteomes" id="UP000485367">
    <property type="component" value="Unassembled WGS sequence"/>
</dbReference>
<dbReference type="AlphaFoldDB" id="A0A1V5SD35"/>
<comment type="caution">
    <text evidence="2">The sequence shown here is derived from an EMBL/GenBank/DDBJ whole genome shotgun (WGS) entry which is preliminary data.</text>
</comment>
<organism evidence="2">
    <name type="scientific">candidate division WS2 bacterium ADurb.Bin280</name>
    <dbReference type="NCBI Taxonomy" id="1852829"/>
    <lineage>
        <taxon>Bacteria</taxon>
        <taxon>candidate division WS2</taxon>
    </lineage>
</organism>
<feature type="chain" id="PRO_5010734234" evidence="1">
    <location>
        <begin position="28"/>
        <end position="612"/>
    </location>
</feature>
<name>A0A1V5SD35_9BACT</name>
<dbReference type="PROSITE" id="PS51257">
    <property type="entry name" value="PROKAR_LIPOPROTEIN"/>
    <property type="match status" value="1"/>
</dbReference>
<reference evidence="2" key="1">
    <citation type="submission" date="2017-02" db="EMBL/GenBank/DDBJ databases">
        <title>Delving into the versatile metabolic prowess of the omnipresent phylum Bacteroidetes.</title>
        <authorList>
            <person name="Nobu M.K."/>
            <person name="Mei R."/>
            <person name="Narihiro T."/>
            <person name="Kuroda K."/>
            <person name="Liu W.-T."/>
        </authorList>
    </citation>
    <scope>NUCLEOTIDE SEQUENCE</scope>
    <source>
        <strain evidence="2">ADurb.Bin280</strain>
    </source>
</reference>
<gene>
    <name evidence="2" type="ORF">BWY43_00497</name>
</gene>
<dbReference type="EMBL" id="MWBO01000031">
    <property type="protein sequence ID" value="OQA52430.1"/>
    <property type="molecule type" value="Genomic_DNA"/>
</dbReference>
<sequence length="612" mass="68309">MKLKRTIALFTLLSTITLLTGCSTVNREENNDTDLSSISDSPYGEQAGFNPDNPYPVIKTINNSLMIEIDYYKYNGQIDHTTKYYGISRGFISDSKLSEGTFECLPIRIKKLSQDNCTGKYNYRKLMLSSKSSALEDEFDSEAYLLEKNFRFENLVTNTDNYDMLFLHNYTQSALHAQGGKIFDIFLSEEVLSDLDKENKKRGTVTGKNKDGGIATVGRTIREILEDCGQSDLSGVNPAMVGVVQQGPGVDDDEIIALNKKYSETVDVPTKTAIDSLLQKASAIKDLNKGRNKDGDIDKMLGDDILQRVWYLAGTSSFSALANHPPGSVFASGNEIQLGELISELRDKIDKEAKINLTINYNEGSTSFINMSVEYLGHITHYLYRPAAYASAEISVPQATDANGLAVGAVEIEQEEAGEISSDPWCGFTPECKPAIYLYPEKTTLLNVKIGPSVGQRTITIPPYDARTGWQVTATKSGKIYWGANSYTHLFYEALTPNPKVPQTGWIIDGNNIEKSLYDIGRRLGLNETESEELSDYWTKKLSGSPYYFVGLIDEDEIERLEPLKIEPQPKTTIRIRFYFKSLKEIIPVKSPDIKIKQRVGFTAVEWGGYVK</sequence>
<evidence type="ECO:0000313" key="2">
    <source>
        <dbReference type="EMBL" id="OQA52430.1"/>
    </source>
</evidence>
<accession>A0A1V5SD35</accession>
<evidence type="ECO:0000256" key="1">
    <source>
        <dbReference type="SAM" id="SignalP"/>
    </source>
</evidence>
<keyword evidence="1" id="KW-0732">Signal</keyword>